<dbReference type="GO" id="GO:0004342">
    <property type="term" value="F:glucosamine-6-phosphate deaminase activity"/>
    <property type="evidence" value="ECO:0007669"/>
    <property type="project" value="InterPro"/>
</dbReference>
<accession>A0A9D2EG00</accession>
<name>A0A9D2EG00_9MICO</name>
<reference evidence="3" key="1">
    <citation type="journal article" date="2021" name="PeerJ">
        <title>Extensive microbial diversity within the chicken gut microbiome revealed by metagenomics and culture.</title>
        <authorList>
            <person name="Gilroy R."/>
            <person name="Ravi A."/>
            <person name="Getino M."/>
            <person name="Pursley I."/>
            <person name="Horton D.L."/>
            <person name="Alikhan N.F."/>
            <person name="Baker D."/>
            <person name="Gharbi K."/>
            <person name="Hall N."/>
            <person name="Watson M."/>
            <person name="Adriaenssens E.M."/>
            <person name="Foster-Nyarko E."/>
            <person name="Jarju S."/>
            <person name="Secka A."/>
            <person name="Antonio M."/>
            <person name="Oren A."/>
            <person name="Chaudhuri R.R."/>
            <person name="La Ragione R."/>
            <person name="Hildebrand F."/>
            <person name="Pallen M.J."/>
        </authorList>
    </citation>
    <scope>NUCLEOTIDE SEQUENCE</scope>
    <source>
        <strain evidence="3">ChiGjej4B4-7305</strain>
    </source>
</reference>
<dbReference type="GO" id="GO:0006046">
    <property type="term" value="P:N-acetylglucosamine catabolic process"/>
    <property type="evidence" value="ECO:0007669"/>
    <property type="project" value="TreeGrafter"/>
</dbReference>
<organism evidence="3 4">
    <name type="scientific">Candidatus Ruania gallistercoris</name>
    <dbReference type="NCBI Taxonomy" id="2838746"/>
    <lineage>
        <taxon>Bacteria</taxon>
        <taxon>Bacillati</taxon>
        <taxon>Actinomycetota</taxon>
        <taxon>Actinomycetes</taxon>
        <taxon>Micrococcales</taxon>
        <taxon>Ruaniaceae</taxon>
        <taxon>Ruania</taxon>
    </lineage>
</organism>
<dbReference type="PANTHER" id="PTHR11280">
    <property type="entry name" value="GLUCOSAMINE-6-PHOSPHATE ISOMERASE"/>
    <property type="match status" value="1"/>
</dbReference>
<dbReference type="InterPro" id="IPR037171">
    <property type="entry name" value="NagB/RpiA_transferase-like"/>
</dbReference>
<keyword evidence="1" id="KW-0119">Carbohydrate metabolism</keyword>
<dbReference type="GO" id="GO:0019262">
    <property type="term" value="P:N-acetylneuraminate catabolic process"/>
    <property type="evidence" value="ECO:0007669"/>
    <property type="project" value="TreeGrafter"/>
</dbReference>
<dbReference type="InterPro" id="IPR006148">
    <property type="entry name" value="Glc/Gal-6P_isomerase"/>
</dbReference>
<dbReference type="GO" id="GO:0005737">
    <property type="term" value="C:cytoplasm"/>
    <property type="evidence" value="ECO:0007669"/>
    <property type="project" value="TreeGrafter"/>
</dbReference>
<proteinExistence type="predicted"/>
<dbReference type="SUPFAM" id="SSF100950">
    <property type="entry name" value="NagB/RpiA/CoA transferase-like"/>
    <property type="match status" value="1"/>
</dbReference>
<dbReference type="GO" id="GO:0006043">
    <property type="term" value="P:glucosamine catabolic process"/>
    <property type="evidence" value="ECO:0007669"/>
    <property type="project" value="TreeGrafter"/>
</dbReference>
<evidence type="ECO:0000313" key="3">
    <source>
        <dbReference type="EMBL" id="HIZ36979.1"/>
    </source>
</evidence>
<dbReference type="InterPro" id="IPR004547">
    <property type="entry name" value="Glucosamine6P_isomerase"/>
</dbReference>
<evidence type="ECO:0000259" key="2">
    <source>
        <dbReference type="Pfam" id="PF01182"/>
    </source>
</evidence>
<evidence type="ECO:0000313" key="4">
    <source>
        <dbReference type="Proteomes" id="UP000824037"/>
    </source>
</evidence>
<protein>
    <submittedName>
        <fullName evidence="3">Glucosamine-6-phosphate deaminase</fullName>
    </submittedName>
</protein>
<feature type="domain" description="Glucosamine/galactosamine-6-phosphate isomerase" evidence="2">
    <location>
        <begin position="20"/>
        <end position="239"/>
    </location>
</feature>
<dbReference type="EMBL" id="DXBY01000249">
    <property type="protein sequence ID" value="HIZ36979.1"/>
    <property type="molecule type" value="Genomic_DNA"/>
</dbReference>
<gene>
    <name evidence="3" type="ORF">H9815_14495</name>
</gene>
<sequence length="257" mass="28176">MPEPVRAIQADQLPIQVYASPEEMGQAAAQRAAAVTREAVAARGYARIVVATGNSQFAFVAALHDQDIPWQQVTVFHMDEYVGMDADHSASFRRWIRERIEQPFRPGKVEYILGDAPDPQAEADRYEALLRAEPLDLVCMGIGENGHLAFNEPYDADFEDERWARIITLTEESVRQQVGEGHFPDEASTPRTAISLTIPALLSAAHVQVCAPESRKAAAVAATVSEPISNACPATILRRSPHATVFLEPGSAEHLPR</sequence>
<dbReference type="Proteomes" id="UP000824037">
    <property type="component" value="Unassembled WGS sequence"/>
</dbReference>
<dbReference type="Pfam" id="PF01182">
    <property type="entry name" value="Glucosamine_iso"/>
    <property type="match status" value="1"/>
</dbReference>
<evidence type="ECO:0000256" key="1">
    <source>
        <dbReference type="ARBA" id="ARBA00023277"/>
    </source>
</evidence>
<reference evidence="3" key="2">
    <citation type="submission" date="2021-04" db="EMBL/GenBank/DDBJ databases">
        <authorList>
            <person name="Gilroy R."/>
        </authorList>
    </citation>
    <scope>NUCLEOTIDE SEQUENCE</scope>
    <source>
        <strain evidence="3">ChiGjej4B4-7305</strain>
    </source>
</reference>
<dbReference type="GO" id="GO:0042802">
    <property type="term" value="F:identical protein binding"/>
    <property type="evidence" value="ECO:0007669"/>
    <property type="project" value="TreeGrafter"/>
</dbReference>
<dbReference type="GO" id="GO:0005975">
    <property type="term" value="P:carbohydrate metabolic process"/>
    <property type="evidence" value="ECO:0007669"/>
    <property type="project" value="InterPro"/>
</dbReference>
<dbReference type="Gene3D" id="3.40.50.1360">
    <property type="match status" value="1"/>
</dbReference>
<comment type="caution">
    <text evidence="3">The sequence shown here is derived from an EMBL/GenBank/DDBJ whole genome shotgun (WGS) entry which is preliminary data.</text>
</comment>
<dbReference type="PANTHER" id="PTHR11280:SF6">
    <property type="entry name" value="GLUCOSAMINE-6-PHOSPHATE ISOMERASE NAGB"/>
    <property type="match status" value="1"/>
</dbReference>
<dbReference type="AlphaFoldDB" id="A0A9D2EG00"/>